<feature type="transmembrane region" description="Helical" evidence="1">
    <location>
        <begin position="255"/>
        <end position="277"/>
    </location>
</feature>
<accession>A0A6S6TWQ3</accession>
<name>A0A6S6TWQ3_9BACT</name>
<sequence length="279" mass="30908">MIEYNLNFMHPQYGTTLNVDIDGAFTIEEMINNLLLSGFINENKNGYDFELMGQGLERQMTFDEIQELYDGAVIRIIAHEEVAVAETLVTEKLLTLRIKHPSESLILDVQLNETAPLSNIIQQASEKNFVQGVEGILHLQKGDKLLDLNENSANNGLTEGDFLQLTNAAAAKEDPIETAVNSLNKKLDALETQLQTELISIKEALPAANMIPIDPTRAVNPTMEQYESIDTIVNRLREASKEGVLKPIRPLAMPILLLEGVLLVVAVFVVLLLTGVITF</sequence>
<gene>
    <name evidence="2" type="ORF">HELGO_WM19208</name>
</gene>
<dbReference type="EMBL" id="CACVAQ010000334">
    <property type="protein sequence ID" value="CAA6823835.1"/>
    <property type="molecule type" value="Genomic_DNA"/>
</dbReference>
<keyword evidence="1" id="KW-0472">Membrane</keyword>
<protein>
    <submittedName>
        <fullName evidence="2">Uncharacterized protein</fullName>
    </submittedName>
</protein>
<evidence type="ECO:0000313" key="2">
    <source>
        <dbReference type="EMBL" id="CAA6823835.1"/>
    </source>
</evidence>
<evidence type="ECO:0000256" key="1">
    <source>
        <dbReference type="SAM" id="Phobius"/>
    </source>
</evidence>
<keyword evidence="1" id="KW-1133">Transmembrane helix</keyword>
<organism evidence="2">
    <name type="scientific">uncultured Aureispira sp</name>
    <dbReference type="NCBI Taxonomy" id="1331704"/>
    <lineage>
        <taxon>Bacteria</taxon>
        <taxon>Pseudomonadati</taxon>
        <taxon>Bacteroidota</taxon>
        <taxon>Saprospiria</taxon>
        <taxon>Saprospirales</taxon>
        <taxon>Saprospiraceae</taxon>
        <taxon>Aureispira</taxon>
        <taxon>environmental samples</taxon>
    </lineage>
</organism>
<keyword evidence="1" id="KW-0812">Transmembrane</keyword>
<reference evidence="2" key="1">
    <citation type="submission" date="2020-01" db="EMBL/GenBank/DDBJ databases">
        <authorList>
            <person name="Meier V. D."/>
            <person name="Meier V D."/>
        </authorList>
    </citation>
    <scope>NUCLEOTIDE SEQUENCE</scope>
    <source>
        <strain evidence="2">HLG_WM_MAG_10</strain>
    </source>
</reference>
<proteinExistence type="predicted"/>
<dbReference type="AlphaFoldDB" id="A0A6S6TWQ3"/>